<evidence type="ECO:0000313" key="3">
    <source>
        <dbReference type="Proteomes" id="UP000287651"/>
    </source>
</evidence>
<organism evidence="2 3">
    <name type="scientific">Ensete ventricosum</name>
    <name type="common">Abyssinian banana</name>
    <name type="synonym">Musa ensete</name>
    <dbReference type="NCBI Taxonomy" id="4639"/>
    <lineage>
        <taxon>Eukaryota</taxon>
        <taxon>Viridiplantae</taxon>
        <taxon>Streptophyta</taxon>
        <taxon>Embryophyta</taxon>
        <taxon>Tracheophyta</taxon>
        <taxon>Spermatophyta</taxon>
        <taxon>Magnoliopsida</taxon>
        <taxon>Liliopsida</taxon>
        <taxon>Zingiberales</taxon>
        <taxon>Musaceae</taxon>
        <taxon>Ensete</taxon>
    </lineage>
</organism>
<dbReference type="EMBL" id="AMZH03013876">
    <property type="protein sequence ID" value="RRT48556.1"/>
    <property type="molecule type" value="Genomic_DNA"/>
</dbReference>
<protein>
    <submittedName>
        <fullName evidence="2">Uncharacterized protein</fullName>
    </submittedName>
</protein>
<evidence type="ECO:0000313" key="2">
    <source>
        <dbReference type="EMBL" id="RRT48556.1"/>
    </source>
</evidence>
<sequence length="106" mass="11428">MARHDPTHVAKYSPTHMAMYDPFHKLPHPILLPPSMQELRDQIGGVSLKRIEEKDGRLATARPPAGVIGHGLGDAHKGQSLVASPQGAAHPRAAVAVTAHRGKRRT</sequence>
<dbReference type="Proteomes" id="UP000287651">
    <property type="component" value="Unassembled WGS sequence"/>
</dbReference>
<feature type="compositionally biased region" description="Low complexity" evidence="1">
    <location>
        <begin position="88"/>
        <end position="99"/>
    </location>
</feature>
<name>A0A426YA41_ENSVE</name>
<feature type="region of interest" description="Disordered" evidence="1">
    <location>
        <begin position="55"/>
        <end position="106"/>
    </location>
</feature>
<reference evidence="2 3" key="1">
    <citation type="journal article" date="2014" name="Agronomy (Basel)">
        <title>A Draft Genome Sequence for Ensete ventricosum, the Drought-Tolerant Tree Against Hunger.</title>
        <authorList>
            <person name="Harrison J."/>
            <person name="Moore K.A."/>
            <person name="Paszkiewicz K."/>
            <person name="Jones T."/>
            <person name="Grant M."/>
            <person name="Ambacheew D."/>
            <person name="Muzemil S."/>
            <person name="Studholme D.J."/>
        </authorList>
    </citation>
    <scope>NUCLEOTIDE SEQUENCE [LARGE SCALE GENOMIC DNA]</scope>
</reference>
<evidence type="ECO:0000256" key="1">
    <source>
        <dbReference type="SAM" id="MobiDB-lite"/>
    </source>
</evidence>
<proteinExistence type="predicted"/>
<accession>A0A426YA41</accession>
<gene>
    <name evidence="2" type="ORF">B296_00047486</name>
</gene>
<comment type="caution">
    <text evidence="2">The sequence shown here is derived from an EMBL/GenBank/DDBJ whole genome shotgun (WGS) entry which is preliminary data.</text>
</comment>
<dbReference type="AlphaFoldDB" id="A0A426YA41"/>